<feature type="domain" description="DUF4349" evidence="4">
    <location>
        <begin position="114"/>
        <end position="328"/>
    </location>
</feature>
<keyword evidence="3" id="KW-1133">Transmembrane helix</keyword>
<accession>A0A1B2DQI8</accession>
<evidence type="ECO:0000259" key="4">
    <source>
        <dbReference type="Pfam" id="PF14257"/>
    </source>
</evidence>
<organism evidence="5">
    <name type="scientific">Paenibacillus sp. BIHB 4019</name>
    <dbReference type="NCBI Taxonomy" id="1870819"/>
    <lineage>
        <taxon>Bacteria</taxon>
        <taxon>Bacillati</taxon>
        <taxon>Bacillota</taxon>
        <taxon>Bacilli</taxon>
        <taxon>Bacillales</taxon>
        <taxon>Paenibacillaceae</taxon>
        <taxon>Paenibacillus</taxon>
    </lineage>
</organism>
<protein>
    <recommendedName>
        <fullName evidence="4">DUF4349 domain-containing protein</fullName>
    </recommendedName>
</protein>
<feature type="region of interest" description="Disordered" evidence="2">
    <location>
        <begin position="53"/>
        <end position="81"/>
    </location>
</feature>
<name>A0A1B2DQI8_9BACL</name>
<reference evidence="5" key="1">
    <citation type="submission" date="2016-08" db="EMBL/GenBank/DDBJ databases">
        <title>Complete Genome Seqeunce of Paenibacillus sp. BIHB 4019 from tea rhizoplane.</title>
        <authorList>
            <person name="Thakur R."/>
            <person name="Swarnkar M.K."/>
            <person name="Gulati A."/>
        </authorList>
    </citation>
    <scope>NUCLEOTIDE SEQUENCE [LARGE SCALE GENOMIC DNA]</scope>
    <source>
        <strain evidence="5">BIHB4019</strain>
    </source>
</reference>
<dbReference type="Pfam" id="PF14257">
    <property type="entry name" value="DUF4349"/>
    <property type="match status" value="1"/>
</dbReference>
<evidence type="ECO:0000256" key="3">
    <source>
        <dbReference type="SAM" id="Phobius"/>
    </source>
</evidence>
<keyword evidence="3" id="KW-0812">Transmembrane</keyword>
<evidence type="ECO:0000256" key="2">
    <source>
        <dbReference type="SAM" id="MobiDB-lite"/>
    </source>
</evidence>
<feature type="transmembrane region" description="Helical" evidence="3">
    <location>
        <begin position="306"/>
        <end position="331"/>
    </location>
</feature>
<dbReference type="InterPro" id="IPR025645">
    <property type="entry name" value="DUF4349"/>
</dbReference>
<proteinExistence type="predicted"/>
<evidence type="ECO:0000313" key="5">
    <source>
        <dbReference type="EMBL" id="ANY69960.1"/>
    </source>
</evidence>
<gene>
    <name evidence="5" type="ORF">BBD42_28245</name>
</gene>
<keyword evidence="3" id="KW-0472">Membrane</keyword>
<dbReference type="RefSeq" id="WP_099520910.1">
    <property type="nucleotide sequence ID" value="NZ_CP016808.1"/>
</dbReference>
<sequence>MTEIEKTKWRMKESTNESGLSKKFILLPALLMLAFMLLLSACSSANSDYASEGEMGRAQTSSEKLEEQSSSSSKSDGAAAATEASGALDNKALTTAPADSPIDSMTIGGEAFNQKLIYTATMTMEVADYEAAAQQLRNAIHQAGGYILAFQDGQYGNEKGANYTIKVPAQGFMPFVERLEGIENKHLERELKGTDVTEEYVDLEARLKAKQVVEQRLLAFMDKAEKADDLVKFSQQLAKVQEEIEQIKGRTRYLDKNVAFSTIELRLYQPIDGSVKTDKEEKSLGGKMLSSFKASYEGTWNVLQGLLVFLAGALPALVIPAIIGLVIWWFVRRSRAKTSPAKPEPEQQ</sequence>
<feature type="compositionally biased region" description="Low complexity" evidence="2">
    <location>
        <begin position="68"/>
        <end position="81"/>
    </location>
</feature>
<feature type="coiled-coil region" evidence="1">
    <location>
        <begin position="223"/>
        <end position="250"/>
    </location>
</feature>
<dbReference type="EMBL" id="CP016808">
    <property type="protein sequence ID" value="ANY69960.1"/>
    <property type="molecule type" value="Genomic_DNA"/>
</dbReference>
<keyword evidence="1" id="KW-0175">Coiled coil</keyword>
<evidence type="ECO:0000256" key="1">
    <source>
        <dbReference type="SAM" id="Coils"/>
    </source>
</evidence>
<dbReference type="AlphaFoldDB" id="A0A1B2DQI8"/>